<evidence type="ECO:0000256" key="7">
    <source>
        <dbReference type="ARBA" id="ARBA00022993"/>
    </source>
</evidence>
<dbReference type="EMBL" id="JBBVGT010000003">
    <property type="protein sequence ID" value="MFB5946876.1"/>
    <property type="molecule type" value="Genomic_DNA"/>
</dbReference>
<dbReference type="SUPFAM" id="SSF52374">
    <property type="entry name" value="Nucleotidylyl transferase"/>
    <property type="match status" value="1"/>
</dbReference>
<dbReference type="NCBIfam" id="TIGR01510">
    <property type="entry name" value="coaD_prev_kdtB"/>
    <property type="match status" value="1"/>
</dbReference>
<name>A0ABV5CH38_9SPHI</name>
<dbReference type="InterPro" id="IPR004821">
    <property type="entry name" value="Cyt_trans-like"/>
</dbReference>
<dbReference type="Pfam" id="PF01467">
    <property type="entry name" value="CTP_transf_like"/>
    <property type="match status" value="1"/>
</dbReference>
<evidence type="ECO:0000256" key="4">
    <source>
        <dbReference type="ARBA" id="ARBA00022741"/>
    </source>
</evidence>
<keyword evidence="2 9" id="KW-0808">Transferase</keyword>
<dbReference type="GO" id="GO:0004595">
    <property type="term" value="F:pantetheine-phosphate adenylyltransferase activity"/>
    <property type="evidence" value="ECO:0007669"/>
    <property type="project" value="UniProtKB-EC"/>
</dbReference>
<evidence type="ECO:0000256" key="1">
    <source>
        <dbReference type="ARBA" id="ARBA00022490"/>
    </source>
</evidence>
<comment type="cofactor">
    <cofactor evidence="9">
        <name>Mg(2+)</name>
        <dbReference type="ChEBI" id="CHEBI:18420"/>
    </cofactor>
</comment>
<comment type="pathway">
    <text evidence="9">Cofactor biosynthesis; coenzyme A biosynthesis; CoA from (R)-pantothenate: step 4/5.</text>
</comment>
<dbReference type="Proteomes" id="UP001580928">
    <property type="component" value="Unassembled WGS sequence"/>
</dbReference>
<evidence type="ECO:0000256" key="5">
    <source>
        <dbReference type="ARBA" id="ARBA00022840"/>
    </source>
</evidence>
<feature type="binding site" evidence="9">
    <location>
        <position position="89"/>
    </location>
    <ligand>
        <name>substrate</name>
    </ligand>
</feature>
<dbReference type="PANTHER" id="PTHR21342">
    <property type="entry name" value="PHOSPHOPANTETHEINE ADENYLYLTRANSFERASE"/>
    <property type="match status" value="1"/>
</dbReference>
<keyword evidence="6 9" id="KW-0460">Magnesium</keyword>
<evidence type="ECO:0000256" key="9">
    <source>
        <dbReference type="HAMAP-Rule" id="MF_00151"/>
    </source>
</evidence>
<keyword evidence="7 9" id="KW-0173">Coenzyme A biosynthesis</keyword>
<reference evidence="11 12" key="1">
    <citation type="submission" date="2024-04" db="EMBL/GenBank/DDBJ databases">
        <title>Albibacterium profundi sp. nov., isolated from sediment of the Challenger Deep of Mariana Trench.</title>
        <authorList>
            <person name="Wang Y."/>
        </authorList>
    </citation>
    <scope>NUCLEOTIDE SEQUENCE [LARGE SCALE GENOMIC DNA]</scope>
    <source>
        <strain evidence="11 12">RHL897</strain>
    </source>
</reference>
<feature type="binding site" evidence="9">
    <location>
        <position position="10"/>
    </location>
    <ligand>
        <name>substrate</name>
    </ligand>
</feature>
<evidence type="ECO:0000259" key="10">
    <source>
        <dbReference type="Pfam" id="PF01467"/>
    </source>
</evidence>
<feature type="binding site" evidence="9">
    <location>
        <position position="18"/>
    </location>
    <ligand>
        <name>ATP</name>
        <dbReference type="ChEBI" id="CHEBI:30616"/>
    </ligand>
</feature>
<organism evidence="11 12">
    <name type="scientific">Albibacterium profundi</name>
    <dbReference type="NCBI Taxonomy" id="3134906"/>
    <lineage>
        <taxon>Bacteria</taxon>
        <taxon>Pseudomonadati</taxon>
        <taxon>Bacteroidota</taxon>
        <taxon>Sphingobacteriia</taxon>
        <taxon>Sphingobacteriales</taxon>
        <taxon>Sphingobacteriaceae</taxon>
        <taxon>Albibacterium</taxon>
    </lineage>
</organism>
<dbReference type="PANTHER" id="PTHR21342:SF1">
    <property type="entry name" value="PHOSPHOPANTETHEINE ADENYLYLTRANSFERASE"/>
    <property type="match status" value="1"/>
</dbReference>
<dbReference type="HAMAP" id="MF_00151">
    <property type="entry name" value="PPAT_bact"/>
    <property type="match status" value="1"/>
</dbReference>
<dbReference type="RefSeq" id="WP_375558406.1">
    <property type="nucleotide sequence ID" value="NZ_JBBVGT010000003.1"/>
</dbReference>
<feature type="binding site" evidence="9">
    <location>
        <position position="75"/>
    </location>
    <ligand>
        <name>substrate</name>
    </ligand>
</feature>
<comment type="caution">
    <text evidence="11">The sequence shown here is derived from an EMBL/GenBank/DDBJ whole genome shotgun (WGS) entry which is preliminary data.</text>
</comment>
<keyword evidence="12" id="KW-1185">Reference proteome</keyword>
<accession>A0ABV5CH38</accession>
<evidence type="ECO:0000256" key="6">
    <source>
        <dbReference type="ARBA" id="ARBA00022842"/>
    </source>
</evidence>
<feature type="binding site" evidence="9">
    <location>
        <position position="42"/>
    </location>
    <ligand>
        <name>substrate</name>
    </ligand>
</feature>
<dbReference type="InterPro" id="IPR001980">
    <property type="entry name" value="PPAT"/>
</dbReference>
<sequence length="161" mass="17992">MSNIAIFPGSFDPITNAHVDIIERALPLFDKIYIAIGVNSSKKPYIELETKKAILEEVFKGKREQVIIDSYQGLTVDYCKKVGAQFILRGMRSAKDFEFEQPISQNNQLLNESVQTIFLISSPGYGHISSTIVRDIHSNGGDLGKLVPQAVIDHLDGRDQR</sequence>
<comment type="similarity">
    <text evidence="9">Belongs to the bacterial CoaD family.</text>
</comment>
<evidence type="ECO:0000256" key="8">
    <source>
        <dbReference type="ARBA" id="ARBA00029346"/>
    </source>
</evidence>
<feature type="site" description="Transition state stabilizer" evidence="9">
    <location>
        <position position="18"/>
    </location>
</feature>
<comment type="function">
    <text evidence="9">Reversibly transfers an adenylyl group from ATP to 4'-phosphopantetheine, yielding dephospho-CoA (dPCoA) and pyrophosphate.</text>
</comment>
<feature type="binding site" evidence="9">
    <location>
        <begin position="10"/>
        <end position="11"/>
    </location>
    <ligand>
        <name>ATP</name>
        <dbReference type="ChEBI" id="CHEBI:30616"/>
    </ligand>
</feature>
<dbReference type="Gene3D" id="3.40.50.620">
    <property type="entry name" value="HUPs"/>
    <property type="match status" value="1"/>
</dbReference>
<feature type="binding site" evidence="9">
    <location>
        <begin position="90"/>
        <end position="92"/>
    </location>
    <ligand>
        <name>ATP</name>
        <dbReference type="ChEBI" id="CHEBI:30616"/>
    </ligand>
</feature>
<gene>
    <name evidence="9 11" type="primary">coaD</name>
    <name evidence="11" type="ORF">WKR92_13665</name>
</gene>
<comment type="catalytic activity">
    <reaction evidence="8 9">
        <text>(R)-4'-phosphopantetheine + ATP + H(+) = 3'-dephospho-CoA + diphosphate</text>
        <dbReference type="Rhea" id="RHEA:19801"/>
        <dbReference type="ChEBI" id="CHEBI:15378"/>
        <dbReference type="ChEBI" id="CHEBI:30616"/>
        <dbReference type="ChEBI" id="CHEBI:33019"/>
        <dbReference type="ChEBI" id="CHEBI:57328"/>
        <dbReference type="ChEBI" id="CHEBI:61723"/>
        <dbReference type="EC" id="2.7.7.3"/>
    </reaction>
</comment>
<evidence type="ECO:0000256" key="3">
    <source>
        <dbReference type="ARBA" id="ARBA00022695"/>
    </source>
</evidence>
<keyword evidence="4 9" id="KW-0547">Nucleotide-binding</keyword>
<feature type="binding site" evidence="9">
    <location>
        <position position="100"/>
    </location>
    <ligand>
        <name>ATP</name>
        <dbReference type="ChEBI" id="CHEBI:30616"/>
    </ligand>
</feature>
<evidence type="ECO:0000313" key="11">
    <source>
        <dbReference type="EMBL" id="MFB5946876.1"/>
    </source>
</evidence>
<feature type="domain" description="Cytidyltransferase-like" evidence="10">
    <location>
        <begin position="6"/>
        <end position="135"/>
    </location>
</feature>
<keyword evidence="3 9" id="KW-0548">Nucleotidyltransferase</keyword>
<evidence type="ECO:0000256" key="2">
    <source>
        <dbReference type="ARBA" id="ARBA00022679"/>
    </source>
</evidence>
<feature type="binding site" evidence="9">
    <location>
        <begin position="125"/>
        <end position="131"/>
    </location>
    <ligand>
        <name>ATP</name>
        <dbReference type="ChEBI" id="CHEBI:30616"/>
    </ligand>
</feature>
<proteinExistence type="inferred from homology"/>
<comment type="subunit">
    <text evidence="9">Homohexamer.</text>
</comment>
<dbReference type="NCBIfam" id="TIGR00125">
    <property type="entry name" value="cyt_tran_rel"/>
    <property type="match status" value="1"/>
</dbReference>
<comment type="subcellular location">
    <subcellularLocation>
        <location evidence="9">Cytoplasm</location>
    </subcellularLocation>
</comment>
<dbReference type="PRINTS" id="PR01020">
    <property type="entry name" value="LPSBIOSNTHSS"/>
</dbReference>
<evidence type="ECO:0000313" key="12">
    <source>
        <dbReference type="Proteomes" id="UP001580928"/>
    </source>
</evidence>
<dbReference type="CDD" id="cd02163">
    <property type="entry name" value="PPAT"/>
    <property type="match status" value="1"/>
</dbReference>
<keyword evidence="1 9" id="KW-0963">Cytoplasm</keyword>
<dbReference type="EC" id="2.7.7.3" evidence="9"/>
<dbReference type="InterPro" id="IPR014729">
    <property type="entry name" value="Rossmann-like_a/b/a_fold"/>
</dbReference>
<keyword evidence="5 9" id="KW-0067">ATP-binding</keyword>
<protein>
    <recommendedName>
        <fullName evidence="9">Phosphopantetheine adenylyltransferase</fullName>
        <ecNumber evidence="9">2.7.7.3</ecNumber>
    </recommendedName>
    <alternativeName>
        <fullName evidence="9">Dephospho-CoA pyrophosphorylase</fullName>
    </alternativeName>
    <alternativeName>
        <fullName evidence="9">Pantetheine-phosphate adenylyltransferase</fullName>
        <shortName evidence="9">PPAT</shortName>
    </alternativeName>
</protein>